<evidence type="ECO:0000256" key="1">
    <source>
        <dbReference type="ARBA" id="ARBA00004196"/>
    </source>
</evidence>
<dbReference type="STRING" id="36844.SAMN04488501_12323"/>
<proteinExistence type="inferred from homology"/>
<evidence type="ECO:0000313" key="7">
    <source>
        <dbReference type="EMBL" id="KOA19047.1"/>
    </source>
</evidence>
<keyword evidence="8" id="KW-1185">Reference proteome</keyword>
<dbReference type="InterPro" id="IPR001638">
    <property type="entry name" value="Solute-binding_3/MltF_N"/>
</dbReference>
<keyword evidence="3 5" id="KW-0732">Signal</keyword>
<dbReference type="CDD" id="cd13620">
    <property type="entry name" value="PBP2_GltS"/>
    <property type="match status" value="1"/>
</dbReference>
<protein>
    <submittedName>
        <fullName evidence="7">Arginine-binding extracellular protein ArtP</fullName>
    </submittedName>
</protein>
<evidence type="ECO:0000256" key="5">
    <source>
        <dbReference type="SAM" id="SignalP"/>
    </source>
</evidence>
<dbReference type="Pfam" id="PF00497">
    <property type="entry name" value="SBP_bac_3"/>
    <property type="match status" value="1"/>
</dbReference>
<dbReference type="Gene3D" id="3.40.190.10">
    <property type="entry name" value="Periplasmic binding protein-like II"/>
    <property type="match status" value="2"/>
</dbReference>
<dbReference type="InterPro" id="IPR018313">
    <property type="entry name" value="SBP_3_CS"/>
</dbReference>
<dbReference type="PATRIC" id="fig|1121318.3.peg.2560"/>
<gene>
    <name evidence="7" type="primary">artP_2</name>
    <name evidence="7" type="ORF">CLHOM_25420</name>
</gene>
<feature type="signal peptide" evidence="5">
    <location>
        <begin position="1"/>
        <end position="23"/>
    </location>
</feature>
<dbReference type="RefSeq" id="WP_052222044.1">
    <property type="nucleotide sequence ID" value="NZ_LHUR01000029.1"/>
</dbReference>
<dbReference type="SUPFAM" id="SSF53850">
    <property type="entry name" value="Periplasmic binding protein-like II"/>
    <property type="match status" value="1"/>
</dbReference>
<dbReference type="EMBL" id="LHUR01000029">
    <property type="protein sequence ID" value="KOA19047.1"/>
    <property type="molecule type" value="Genomic_DNA"/>
</dbReference>
<reference evidence="8" key="1">
    <citation type="submission" date="2015-08" db="EMBL/GenBank/DDBJ databases">
        <title>Genome sequence of the strict anaerobe Clostridium homopropionicum LuHBu1 (DSM 5847T).</title>
        <authorList>
            <person name="Poehlein A."/>
            <person name="Beck M."/>
            <person name="Schiel-Bengelsdorf B."/>
            <person name="Bengelsdorf F.R."/>
            <person name="Daniel R."/>
            <person name="Duerre P."/>
        </authorList>
    </citation>
    <scope>NUCLEOTIDE SEQUENCE [LARGE SCALE GENOMIC DNA]</scope>
    <source>
        <strain evidence="8">DSM 5847</strain>
    </source>
</reference>
<dbReference type="SMART" id="SM00062">
    <property type="entry name" value="PBPb"/>
    <property type="match status" value="1"/>
</dbReference>
<evidence type="ECO:0000256" key="3">
    <source>
        <dbReference type="ARBA" id="ARBA00022729"/>
    </source>
</evidence>
<evidence type="ECO:0000313" key="8">
    <source>
        <dbReference type="Proteomes" id="UP000037043"/>
    </source>
</evidence>
<dbReference type="Proteomes" id="UP000037043">
    <property type="component" value="Unassembled WGS sequence"/>
</dbReference>
<comment type="similarity">
    <text evidence="2 4">Belongs to the bacterial solute-binding protein 3 family.</text>
</comment>
<organism evidence="7 8">
    <name type="scientific">Clostridium homopropionicum DSM 5847</name>
    <dbReference type="NCBI Taxonomy" id="1121318"/>
    <lineage>
        <taxon>Bacteria</taxon>
        <taxon>Bacillati</taxon>
        <taxon>Bacillota</taxon>
        <taxon>Clostridia</taxon>
        <taxon>Eubacteriales</taxon>
        <taxon>Clostridiaceae</taxon>
        <taxon>Clostridium</taxon>
    </lineage>
</organism>
<name>A0A0L6Z7V2_9CLOT</name>
<evidence type="ECO:0000256" key="2">
    <source>
        <dbReference type="ARBA" id="ARBA00010333"/>
    </source>
</evidence>
<dbReference type="PROSITE" id="PS51257">
    <property type="entry name" value="PROKAR_LIPOPROTEIN"/>
    <property type="match status" value="1"/>
</dbReference>
<comment type="caution">
    <text evidence="7">The sequence shown here is derived from an EMBL/GenBank/DDBJ whole genome shotgun (WGS) entry which is preliminary data.</text>
</comment>
<dbReference type="PROSITE" id="PS01039">
    <property type="entry name" value="SBP_BACTERIAL_3"/>
    <property type="match status" value="1"/>
</dbReference>
<feature type="domain" description="Solute-binding protein family 3/N-terminal" evidence="6">
    <location>
        <begin position="53"/>
        <end position="273"/>
    </location>
</feature>
<feature type="chain" id="PRO_5039712268" evidence="5">
    <location>
        <begin position="24"/>
        <end position="279"/>
    </location>
</feature>
<comment type="subcellular location">
    <subcellularLocation>
        <location evidence="1">Cell envelope</location>
    </subcellularLocation>
</comment>
<evidence type="ECO:0000259" key="6">
    <source>
        <dbReference type="SMART" id="SM00062"/>
    </source>
</evidence>
<dbReference type="PANTHER" id="PTHR35936:SF17">
    <property type="entry name" value="ARGININE-BINDING EXTRACELLULAR PROTEIN ARTP"/>
    <property type="match status" value="1"/>
</dbReference>
<sequence>MKKIRKTSAILLAFIMLLTAAFVGCGKKTETGKTDETKKVESAKIDAIKKAGKLVLGTSADYAPYEFVLIKDGKSEIVGFDIEIAKEIAKDLGVTLEIKNMDFKGLLPALKTGQVDMVISGMTPTDERKKEVDFSKIYYRAVQSVVVRAADKDKYKTVDSLTGKRVGAQSTSIQEGIAKEQVKDAKVTSLAKIPELVMSLKTNKVDAIIMEYPVAKGHVDKNADLAISDIKVGEEDGGSAIGVQKGQQDLVAAIDKTIDRLLSEGKIDKFVIDATSLIQ</sequence>
<accession>A0A0L6Z7V2</accession>
<dbReference type="AlphaFoldDB" id="A0A0L6Z7V2"/>
<evidence type="ECO:0000256" key="4">
    <source>
        <dbReference type="RuleBase" id="RU003744"/>
    </source>
</evidence>
<dbReference type="PANTHER" id="PTHR35936">
    <property type="entry name" value="MEMBRANE-BOUND LYTIC MUREIN TRANSGLYCOSYLASE F"/>
    <property type="match status" value="1"/>
</dbReference>
<dbReference type="GO" id="GO:0030313">
    <property type="term" value="C:cell envelope"/>
    <property type="evidence" value="ECO:0007669"/>
    <property type="project" value="UniProtKB-SubCell"/>
</dbReference>